<sequence length="476" mass="54401">MEKKLSYLNLPAEHVLEIITFVLDQLDEKILIIDKEGDFRYYNQKYLDYYGELWQDSKDISADQIFDQNLFSLKTKDAEILAEFIKSHENIEKLFNAPDVKSEHDVFTDIVPIFLKDEFWGILIVEHDSKLITSLNNQLNYYKSLSMNLKQQLNSKNELPSSFHHVIGDSVQMLRVLNLCAHVAPTQSSVCLLGESGTGKEVLAEAIHLSSVNVDGPMIKVNCAAIPESLMESELFGYEKGAFTGASPQGRAGKFELASGGTLFLDEIGEMPLPMQAKLLRVIQEKEITRVGGSKTIKLNFRLITATNRDLENMVEEGTFREDLYYRICVIPIHIPPLRERKDDIPLLANQFLDSLCSNTNDMRCFSDEVLEQFMNYKWPGNIRELKNCVERMAILCPDTCIGEEYLPLQITKSGMPKKSDSEKNRYNLHVITEKMERETIKNVLEIVNGNKSKAIELLGISKRNFYMKLEKYGLK</sequence>
<dbReference type="Proteomes" id="UP001652442">
    <property type="component" value="Unassembled WGS sequence"/>
</dbReference>
<dbReference type="PANTHER" id="PTHR32071">
    <property type="entry name" value="TRANSCRIPTIONAL REGULATORY PROTEIN"/>
    <property type="match status" value="1"/>
</dbReference>
<keyword evidence="3" id="KW-0805">Transcription regulation</keyword>
<dbReference type="InterPro" id="IPR002078">
    <property type="entry name" value="Sigma_54_int"/>
</dbReference>
<evidence type="ECO:0000256" key="5">
    <source>
        <dbReference type="ARBA" id="ARBA00023163"/>
    </source>
</evidence>
<evidence type="ECO:0000313" key="7">
    <source>
        <dbReference type="EMBL" id="MCU6762429.1"/>
    </source>
</evidence>
<evidence type="ECO:0000256" key="2">
    <source>
        <dbReference type="ARBA" id="ARBA00022840"/>
    </source>
</evidence>
<evidence type="ECO:0000259" key="6">
    <source>
        <dbReference type="PROSITE" id="PS50045"/>
    </source>
</evidence>
<dbReference type="SMART" id="SM00382">
    <property type="entry name" value="AAA"/>
    <property type="match status" value="1"/>
</dbReference>
<dbReference type="InterPro" id="IPR025944">
    <property type="entry name" value="Sigma_54_int_dom_CS"/>
</dbReference>
<keyword evidence="2" id="KW-0067">ATP-binding</keyword>
<dbReference type="PROSITE" id="PS00688">
    <property type="entry name" value="SIGMA54_INTERACT_3"/>
    <property type="match status" value="1"/>
</dbReference>
<evidence type="ECO:0000256" key="4">
    <source>
        <dbReference type="ARBA" id="ARBA00023125"/>
    </source>
</evidence>
<organism evidence="7 8">
    <name type="scientific">Brotonthovivens ammoniilytica</name>
    <dbReference type="NCBI Taxonomy" id="2981725"/>
    <lineage>
        <taxon>Bacteria</taxon>
        <taxon>Bacillati</taxon>
        <taxon>Bacillota</taxon>
        <taxon>Clostridia</taxon>
        <taxon>Lachnospirales</taxon>
        <taxon>Lachnospiraceae</taxon>
        <taxon>Brotonthovivens</taxon>
    </lineage>
</organism>
<dbReference type="InterPro" id="IPR025943">
    <property type="entry name" value="Sigma_54_int_dom_ATP-bd_2"/>
</dbReference>
<reference evidence="7 8" key="1">
    <citation type="journal article" date="2021" name="ISME Commun">
        <title>Automated analysis of genomic sequences facilitates high-throughput and comprehensive description of bacteria.</title>
        <authorList>
            <person name="Hitch T.C.A."/>
        </authorList>
    </citation>
    <scope>NUCLEOTIDE SEQUENCE [LARGE SCALE GENOMIC DNA]</scope>
    <source>
        <strain evidence="7 8">Sanger_109</strain>
    </source>
</reference>
<feature type="domain" description="Sigma-54 factor interaction" evidence="6">
    <location>
        <begin position="166"/>
        <end position="395"/>
    </location>
</feature>
<name>A0ABT2TJM9_9FIRM</name>
<dbReference type="InterPro" id="IPR058031">
    <property type="entry name" value="AAA_lid_NorR"/>
</dbReference>
<protein>
    <submittedName>
        <fullName evidence="7">Sigma 54-interacting transcriptional regulator</fullName>
    </submittedName>
</protein>
<keyword evidence="4" id="KW-0238">DNA-binding</keyword>
<dbReference type="PROSITE" id="PS00676">
    <property type="entry name" value="SIGMA54_INTERACT_2"/>
    <property type="match status" value="1"/>
</dbReference>
<accession>A0ABT2TJM9</accession>
<dbReference type="Gene3D" id="1.10.8.60">
    <property type="match status" value="1"/>
</dbReference>
<dbReference type="Pfam" id="PF00158">
    <property type="entry name" value="Sigma54_activat"/>
    <property type="match status" value="1"/>
</dbReference>
<dbReference type="SUPFAM" id="SSF46689">
    <property type="entry name" value="Homeodomain-like"/>
    <property type="match status" value="1"/>
</dbReference>
<dbReference type="InterPro" id="IPR009057">
    <property type="entry name" value="Homeodomain-like_sf"/>
</dbReference>
<keyword evidence="5" id="KW-0804">Transcription</keyword>
<dbReference type="InterPro" id="IPR027417">
    <property type="entry name" value="P-loop_NTPase"/>
</dbReference>
<dbReference type="InterPro" id="IPR002197">
    <property type="entry name" value="HTH_Fis"/>
</dbReference>
<evidence type="ECO:0000313" key="8">
    <source>
        <dbReference type="Proteomes" id="UP001652442"/>
    </source>
</evidence>
<dbReference type="Gene3D" id="1.10.10.60">
    <property type="entry name" value="Homeodomain-like"/>
    <property type="match status" value="1"/>
</dbReference>
<dbReference type="Pfam" id="PF02954">
    <property type="entry name" value="HTH_8"/>
    <property type="match status" value="1"/>
</dbReference>
<keyword evidence="1" id="KW-0547">Nucleotide-binding</keyword>
<keyword evidence="8" id="KW-1185">Reference proteome</keyword>
<proteinExistence type="predicted"/>
<evidence type="ECO:0000256" key="1">
    <source>
        <dbReference type="ARBA" id="ARBA00022741"/>
    </source>
</evidence>
<dbReference type="PROSITE" id="PS50045">
    <property type="entry name" value="SIGMA54_INTERACT_4"/>
    <property type="match status" value="1"/>
</dbReference>
<dbReference type="CDD" id="cd00009">
    <property type="entry name" value="AAA"/>
    <property type="match status" value="1"/>
</dbReference>
<gene>
    <name evidence="7" type="ORF">OCV88_08795</name>
</gene>
<evidence type="ECO:0000256" key="3">
    <source>
        <dbReference type="ARBA" id="ARBA00023015"/>
    </source>
</evidence>
<dbReference type="RefSeq" id="WP_158425135.1">
    <property type="nucleotide sequence ID" value="NZ_JAOQJQ010000003.1"/>
</dbReference>
<dbReference type="Pfam" id="PF25601">
    <property type="entry name" value="AAA_lid_14"/>
    <property type="match status" value="1"/>
</dbReference>
<comment type="caution">
    <text evidence="7">The sequence shown here is derived from an EMBL/GenBank/DDBJ whole genome shotgun (WGS) entry which is preliminary data.</text>
</comment>
<dbReference type="EMBL" id="JAOQJQ010000003">
    <property type="protein sequence ID" value="MCU6762429.1"/>
    <property type="molecule type" value="Genomic_DNA"/>
</dbReference>
<dbReference type="InterPro" id="IPR003593">
    <property type="entry name" value="AAA+_ATPase"/>
</dbReference>
<dbReference type="Gene3D" id="3.40.50.300">
    <property type="entry name" value="P-loop containing nucleotide triphosphate hydrolases"/>
    <property type="match status" value="1"/>
</dbReference>
<dbReference type="SUPFAM" id="SSF52540">
    <property type="entry name" value="P-loop containing nucleoside triphosphate hydrolases"/>
    <property type="match status" value="1"/>
</dbReference>
<dbReference type="PRINTS" id="PR01590">
    <property type="entry name" value="HTHFIS"/>
</dbReference>